<dbReference type="PANTHER" id="PTHR30055">
    <property type="entry name" value="HTH-TYPE TRANSCRIPTIONAL REGULATOR RUTR"/>
    <property type="match status" value="1"/>
</dbReference>
<dbReference type="InterPro" id="IPR001647">
    <property type="entry name" value="HTH_TetR"/>
</dbReference>
<dbReference type="GO" id="GO:0000976">
    <property type="term" value="F:transcription cis-regulatory region binding"/>
    <property type="evidence" value="ECO:0007669"/>
    <property type="project" value="TreeGrafter"/>
</dbReference>
<evidence type="ECO:0000256" key="1">
    <source>
        <dbReference type="ARBA" id="ARBA00023125"/>
    </source>
</evidence>
<dbReference type="Proteomes" id="UP000199494">
    <property type="component" value="Unassembled WGS sequence"/>
</dbReference>
<dbReference type="STRING" id="530584.SAMN05421630_107173"/>
<name>A0A222VUY1_9PSEU</name>
<reference evidence="2 3" key="1">
    <citation type="submission" date="2016-10" db="EMBL/GenBank/DDBJ databases">
        <authorList>
            <person name="de Groot N.N."/>
        </authorList>
    </citation>
    <scope>NUCLEOTIDE SEQUENCE [LARGE SCALE GENOMIC DNA]</scope>
    <source>
        <strain evidence="2 3">CGMCC 4.5506</strain>
    </source>
</reference>
<dbReference type="InterPro" id="IPR050109">
    <property type="entry name" value="HTH-type_TetR-like_transc_reg"/>
</dbReference>
<dbReference type="PROSITE" id="PS50977">
    <property type="entry name" value="HTH_TETR_2"/>
    <property type="match status" value="1"/>
</dbReference>
<dbReference type="GO" id="GO:0003700">
    <property type="term" value="F:DNA-binding transcription factor activity"/>
    <property type="evidence" value="ECO:0007669"/>
    <property type="project" value="TreeGrafter"/>
</dbReference>
<accession>A0A222VUY1</accession>
<dbReference type="SUPFAM" id="SSF48498">
    <property type="entry name" value="Tetracyclin repressor-like, C-terminal domain"/>
    <property type="match status" value="1"/>
</dbReference>
<dbReference type="EMBL" id="FMZE01000007">
    <property type="protein sequence ID" value="SDD29650.1"/>
    <property type="molecule type" value="Genomic_DNA"/>
</dbReference>
<organism evidence="2 3">
    <name type="scientific">Prauserella marina</name>
    <dbReference type="NCBI Taxonomy" id="530584"/>
    <lineage>
        <taxon>Bacteria</taxon>
        <taxon>Bacillati</taxon>
        <taxon>Actinomycetota</taxon>
        <taxon>Actinomycetes</taxon>
        <taxon>Pseudonocardiales</taxon>
        <taxon>Pseudonocardiaceae</taxon>
        <taxon>Prauserella</taxon>
    </lineage>
</organism>
<gene>
    <name evidence="2" type="ORF">SAMN05421630_107173</name>
</gene>
<dbReference type="PRINTS" id="PR00455">
    <property type="entry name" value="HTHTETR"/>
</dbReference>
<dbReference type="Pfam" id="PF00440">
    <property type="entry name" value="TetR_N"/>
    <property type="match status" value="1"/>
</dbReference>
<keyword evidence="1 2" id="KW-0238">DNA-binding</keyword>
<protein>
    <submittedName>
        <fullName evidence="2">DNA-binding transcriptional regulator, AcrR family</fullName>
    </submittedName>
</protein>
<dbReference type="InterPro" id="IPR041678">
    <property type="entry name" value="TetR_C_16"/>
</dbReference>
<dbReference type="PANTHER" id="PTHR30055:SF235">
    <property type="entry name" value="TRANSCRIPTIONAL REGULATORY PROTEIN"/>
    <property type="match status" value="1"/>
</dbReference>
<evidence type="ECO:0000313" key="3">
    <source>
        <dbReference type="Proteomes" id="UP000199494"/>
    </source>
</evidence>
<dbReference type="AlphaFoldDB" id="A0A222VUY1"/>
<dbReference type="RefSeq" id="WP_091807007.1">
    <property type="nucleotide sequence ID" value="NZ_CP016353.1"/>
</dbReference>
<dbReference type="InterPro" id="IPR009057">
    <property type="entry name" value="Homeodomain-like_sf"/>
</dbReference>
<dbReference type="OrthoDB" id="3210235at2"/>
<dbReference type="Gene3D" id="1.10.357.10">
    <property type="entry name" value="Tetracycline Repressor, domain 2"/>
    <property type="match status" value="1"/>
</dbReference>
<dbReference type="Pfam" id="PF17920">
    <property type="entry name" value="TetR_C_16"/>
    <property type="match status" value="1"/>
</dbReference>
<dbReference type="KEGG" id="pmad:BAY61_24960"/>
<proteinExistence type="predicted"/>
<evidence type="ECO:0000313" key="2">
    <source>
        <dbReference type="EMBL" id="SDD29650.1"/>
    </source>
</evidence>
<dbReference type="InterPro" id="IPR036271">
    <property type="entry name" value="Tet_transcr_reg_TetR-rel_C_sf"/>
</dbReference>
<dbReference type="SUPFAM" id="SSF46689">
    <property type="entry name" value="Homeodomain-like"/>
    <property type="match status" value="1"/>
</dbReference>
<keyword evidence="3" id="KW-1185">Reference proteome</keyword>
<sequence length="195" mass="21406">MSSPQPVSEVGDEQRREAPLTRDVVLKAARRRFSLHGYADVKVRDVAADAEVSAALVMKYFGSKENLFAEASSFEAEAAVLLDCPLPRLGDHLVRTLLDYHERTQADPLLRALFTSSRPAGATFRENFERQFVAKLADRLEGPEARLRAELVCAQLIGLGATRLVLRIGALGAEPRESLIARTAPLLQSWLDPAG</sequence>